<feature type="region of interest" description="Disordered" evidence="1">
    <location>
        <begin position="17"/>
        <end position="107"/>
    </location>
</feature>
<feature type="compositionally biased region" description="Pro residues" evidence="1">
    <location>
        <begin position="36"/>
        <end position="50"/>
    </location>
</feature>
<evidence type="ECO:0000256" key="1">
    <source>
        <dbReference type="SAM" id="MobiDB-lite"/>
    </source>
</evidence>
<comment type="caution">
    <text evidence="3">The sequence shown here is derived from an EMBL/GenBank/DDBJ whole genome shotgun (WGS) entry which is preliminary data.</text>
</comment>
<keyword evidence="2" id="KW-0472">Membrane</keyword>
<dbReference type="RefSeq" id="WP_106088218.1">
    <property type="nucleotide sequence ID" value="NZ_PVNL01000030.1"/>
</dbReference>
<keyword evidence="2" id="KW-0812">Transmembrane</keyword>
<gene>
    <name evidence="3" type="ORF">ENSA7_11760</name>
</gene>
<organism evidence="3 4">
    <name type="scientific">Enhygromyxa salina</name>
    <dbReference type="NCBI Taxonomy" id="215803"/>
    <lineage>
        <taxon>Bacteria</taxon>
        <taxon>Pseudomonadati</taxon>
        <taxon>Myxococcota</taxon>
        <taxon>Polyangia</taxon>
        <taxon>Nannocystales</taxon>
        <taxon>Nannocystaceae</taxon>
        <taxon>Enhygromyxa</taxon>
    </lineage>
</organism>
<sequence>MFAWGLAVLLAGAFTAGPGATDESVIYEPAPGDPVSEPPTPSEPSEPPTPGALGDPVAPIEITPPPERPPPEPELPADAVTDPWDTVLQPPPLPPPPPPPDGAGRLVGGSLTIALGLAAGSAVVVEAARADGNPQFVASTFVPLGLGCIGVGTYLLIRGAKARANFNEWKAYTQARSRPTGNGLLVAGTMSFVIGGVTLITAGVQAGEPGALDRPLAPTLFGIGAAGVGFGVGGVAAGMIRRDRYRSWRQSTFLSVLPTVAPTRGGVSLGVAGRF</sequence>
<feature type="transmembrane region" description="Helical" evidence="2">
    <location>
        <begin position="216"/>
        <end position="240"/>
    </location>
</feature>
<keyword evidence="2" id="KW-1133">Transmembrane helix</keyword>
<dbReference type="Proteomes" id="UP000238823">
    <property type="component" value="Unassembled WGS sequence"/>
</dbReference>
<proteinExistence type="predicted"/>
<accession>A0A2S9YVR8</accession>
<evidence type="ECO:0000313" key="4">
    <source>
        <dbReference type="Proteomes" id="UP000238823"/>
    </source>
</evidence>
<evidence type="ECO:0000313" key="3">
    <source>
        <dbReference type="EMBL" id="PRQ09186.1"/>
    </source>
</evidence>
<feature type="compositionally biased region" description="Pro residues" evidence="1">
    <location>
        <begin position="62"/>
        <end position="74"/>
    </location>
</feature>
<dbReference type="OrthoDB" id="9864372at2"/>
<feature type="transmembrane region" description="Helical" evidence="2">
    <location>
        <begin position="136"/>
        <end position="157"/>
    </location>
</feature>
<reference evidence="3 4" key="1">
    <citation type="submission" date="2018-03" db="EMBL/GenBank/DDBJ databases">
        <title>Draft Genome Sequences of the Obligatory Marine Myxobacteria Enhygromyxa salina SWB007.</title>
        <authorList>
            <person name="Poehlein A."/>
            <person name="Moghaddam J.A."/>
            <person name="Harms H."/>
            <person name="Alanjari M."/>
            <person name="Koenig G.M."/>
            <person name="Daniel R."/>
            <person name="Schaeberle T.F."/>
        </authorList>
    </citation>
    <scope>NUCLEOTIDE SEQUENCE [LARGE SCALE GENOMIC DNA]</scope>
    <source>
        <strain evidence="3 4">SWB007</strain>
    </source>
</reference>
<dbReference type="EMBL" id="PVNL01000030">
    <property type="protein sequence ID" value="PRQ09186.1"/>
    <property type="molecule type" value="Genomic_DNA"/>
</dbReference>
<feature type="compositionally biased region" description="Pro residues" evidence="1">
    <location>
        <begin position="89"/>
        <end position="101"/>
    </location>
</feature>
<protein>
    <submittedName>
        <fullName evidence="3">Uncharacterized protein</fullName>
    </submittedName>
</protein>
<evidence type="ECO:0000256" key="2">
    <source>
        <dbReference type="SAM" id="Phobius"/>
    </source>
</evidence>
<name>A0A2S9YVR8_9BACT</name>
<dbReference type="AlphaFoldDB" id="A0A2S9YVR8"/>
<feature type="transmembrane region" description="Helical" evidence="2">
    <location>
        <begin position="184"/>
        <end position="204"/>
    </location>
</feature>